<gene>
    <name evidence="2" type="ORF">IFM89_022993</name>
</gene>
<dbReference type="PANTHER" id="PTHR36595">
    <property type="entry name" value="TRANSMEMBRANE PROTEIN"/>
    <property type="match status" value="1"/>
</dbReference>
<dbReference type="AlphaFoldDB" id="A0A835IFA5"/>
<protein>
    <submittedName>
        <fullName evidence="2">Uncharacterized protein</fullName>
    </submittedName>
</protein>
<dbReference type="PANTHER" id="PTHR36595:SF1">
    <property type="entry name" value="TRANSMEMBRANE PROTEIN"/>
    <property type="match status" value="1"/>
</dbReference>
<dbReference type="OrthoDB" id="1110706at2759"/>
<comment type="caution">
    <text evidence="2">The sequence shown here is derived from an EMBL/GenBank/DDBJ whole genome shotgun (WGS) entry which is preliminary data.</text>
</comment>
<name>A0A835IFA5_9MAGN</name>
<organism evidence="2 3">
    <name type="scientific">Coptis chinensis</name>
    <dbReference type="NCBI Taxonomy" id="261450"/>
    <lineage>
        <taxon>Eukaryota</taxon>
        <taxon>Viridiplantae</taxon>
        <taxon>Streptophyta</taxon>
        <taxon>Embryophyta</taxon>
        <taxon>Tracheophyta</taxon>
        <taxon>Spermatophyta</taxon>
        <taxon>Magnoliopsida</taxon>
        <taxon>Ranunculales</taxon>
        <taxon>Ranunculaceae</taxon>
        <taxon>Coptidoideae</taxon>
        <taxon>Coptis</taxon>
    </lineage>
</organism>
<feature type="region of interest" description="Disordered" evidence="1">
    <location>
        <begin position="73"/>
        <end position="106"/>
    </location>
</feature>
<accession>A0A835IFA5</accession>
<sequence>MFILAIELITLVSSNSHLVFCFCNLIIGILFVSSSKSNSSHSNIESGGNDILIPKRIENEQIETDEITLLPIDIEESSNVPSVSNDDGKPVNEDSNDNIDDEEGEDELRIRAEEFIEKINRAWKAEKLATFSPYVHREQQLHRHSGATLVM</sequence>
<feature type="compositionally biased region" description="Acidic residues" evidence="1">
    <location>
        <begin position="94"/>
        <end position="106"/>
    </location>
</feature>
<evidence type="ECO:0000313" key="3">
    <source>
        <dbReference type="Proteomes" id="UP000631114"/>
    </source>
</evidence>
<proteinExistence type="predicted"/>
<evidence type="ECO:0000256" key="1">
    <source>
        <dbReference type="SAM" id="MobiDB-lite"/>
    </source>
</evidence>
<reference evidence="2 3" key="1">
    <citation type="submission" date="2020-10" db="EMBL/GenBank/DDBJ databases">
        <title>The Coptis chinensis genome and diversification of protoberbering-type alkaloids.</title>
        <authorList>
            <person name="Wang B."/>
            <person name="Shu S."/>
            <person name="Song C."/>
            <person name="Liu Y."/>
        </authorList>
    </citation>
    <scope>NUCLEOTIDE SEQUENCE [LARGE SCALE GENOMIC DNA]</scope>
    <source>
        <strain evidence="2">HL-2020</strain>
        <tissue evidence="2">Leaf</tissue>
    </source>
</reference>
<keyword evidence="3" id="KW-1185">Reference proteome</keyword>
<dbReference type="Proteomes" id="UP000631114">
    <property type="component" value="Unassembled WGS sequence"/>
</dbReference>
<dbReference type="EMBL" id="JADFTS010000003">
    <property type="protein sequence ID" value="KAF9615342.1"/>
    <property type="molecule type" value="Genomic_DNA"/>
</dbReference>
<evidence type="ECO:0000313" key="2">
    <source>
        <dbReference type="EMBL" id="KAF9615342.1"/>
    </source>
</evidence>